<gene>
    <name evidence="7" type="primary">pcm</name>
    <name evidence="8" type="ORF">D0433_07495</name>
</gene>
<dbReference type="EMBL" id="PHFL01000046">
    <property type="protein sequence ID" value="RFM24128.1"/>
    <property type="molecule type" value="Genomic_DNA"/>
</dbReference>
<keyword evidence="5 7" id="KW-0808">Transferase</keyword>
<evidence type="ECO:0000256" key="7">
    <source>
        <dbReference type="HAMAP-Rule" id="MF_00090"/>
    </source>
</evidence>
<dbReference type="EC" id="2.1.1.77" evidence="7"/>
<organism evidence="8 9">
    <name type="scientific">Candidatus Thermochlorobacter aerophilus</name>
    <dbReference type="NCBI Taxonomy" id="1868324"/>
    <lineage>
        <taxon>Bacteria</taxon>
        <taxon>Pseudomonadati</taxon>
        <taxon>Chlorobiota</taxon>
        <taxon>Chlorobiia</taxon>
        <taxon>Chlorobiales</taxon>
        <taxon>Candidatus Thermochlorobacteriaceae</taxon>
        <taxon>Candidatus Thermochlorobacter</taxon>
    </lineage>
</organism>
<evidence type="ECO:0000313" key="9">
    <source>
        <dbReference type="Proteomes" id="UP000266389"/>
    </source>
</evidence>
<comment type="function">
    <text evidence="7">Catalyzes the methyl esterification of L-isoaspartyl residues in peptides and proteins that result from spontaneous decomposition of normal L-aspartyl and L-asparaginyl residues. It plays a role in the repair and/or degradation of damaged proteins.</text>
</comment>
<dbReference type="HAMAP" id="MF_00090">
    <property type="entry name" value="PIMT"/>
    <property type="match status" value="1"/>
</dbReference>
<dbReference type="InterPro" id="IPR029063">
    <property type="entry name" value="SAM-dependent_MTases_sf"/>
</dbReference>
<dbReference type="NCBIfam" id="TIGR00080">
    <property type="entry name" value="pimt"/>
    <property type="match status" value="1"/>
</dbReference>
<comment type="subcellular location">
    <subcellularLocation>
        <location evidence="1 7">Cytoplasm</location>
    </subcellularLocation>
</comment>
<evidence type="ECO:0000313" key="8">
    <source>
        <dbReference type="EMBL" id="RFM24128.1"/>
    </source>
</evidence>
<comment type="catalytic activity">
    <reaction evidence="7">
        <text>[protein]-L-isoaspartate + S-adenosyl-L-methionine = [protein]-L-isoaspartate alpha-methyl ester + S-adenosyl-L-homocysteine</text>
        <dbReference type="Rhea" id="RHEA:12705"/>
        <dbReference type="Rhea" id="RHEA-COMP:12143"/>
        <dbReference type="Rhea" id="RHEA-COMP:12144"/>
        <dbReference type="ChEBI" id="CHEBI:57856"/>
        <dbReference type="ChEBI" id="CHEBI:59789"/>
        <dbReference type="ChEBI" id="CHEBI:90596"/>
        <dbReference type="ChEBI" id="CHEBI:90598"/>
        <dbReference type="EC" id="2.1.1.77"/>
    </reaction>
</comment>
<evidence type="ECO:0000256" key="6">
    <source>
        <dbReference type="ARBA" id="ARBA00022691"/>
    </source>
</evidence>
<proteinExistence type="inferred from homology"/>
<dbReference type="Pfam" id="PF01135">
    <property type="entry name" value="PCMT"/>
    <property type="match status" value="1"/>
</dbReference>
<comment type="similarity">
    <text evidence="2 7">Belongs to the methyltransferase superfamily. L-isoaspartyl/D-aspartyl protein methyltransferase family.</text>
</comment>
<dbReference type="GO" id="GO:0005737">
    <property type="term" value="C:cytoplasm"/>
    <property type="evidence" value="ECO:0007669"/>
    <property type="project" value="UniProtKB-SubCell"/>
</dbReference>
<feature type="active site" evidence="7">
    <location>
        <position position="67"/>
    </location>
</feature>
<dbReference type="PROSITE" id="PS01279">
    <property type="entry name" value="PCMT"/>
    <property type="match status" value="1"/>
</dbReference>
<dbReference type="AlphaFoldDB" id="A0A395M1N4"/>
<dbReference type="GO" id="GO:0004719">
    <property type="term" value="F:protein-L-isoaspartate (D-aspartate) O-methyltransferase activity"/>
    <property type="evidence" value="ECO:0007669"/>
    <property type="project" value="UniProtKB-UniRule"/>
</dbReference>
<protein>
    <recommendedName>
        <fullName evidence="7">Protein-L-isoaspartate O-methyltransferase</fullName>
        <ecNumber evidence="7">2.1.1.77</ecNumber>
    </recommendedName>
    <alternativeName>
        <fullName evidence="7">L-isoaspartyl protein carboxyl methyltransferase</fullName>
    </alternativeName>
    <alternativeName>
        <fullName evidence="7">Protein L-isoaspartyl methyltransferase</fullName>
    </alternativeName>
    <alternativeName>
        <fullName evidence="7">Protein-beta-aspartate methyltransferase</fullName>
        <shortName evidence="7">PIMT</shortName>
    </alternativeName>
</protein>
<dbReference type="PANTHER" id="PTHR11579:SF0">
    <property type="entry name" value="PROTEIN-L-ISOASPARTATE(D-ASPARTATE) O-METHYLTRANSFERASE"/>
    <property type="match status" value="1"/>
</dbReference>
<dbReference type="Proteomes" id="UP000266389">
    <property type="component" value="Unassembled WGS sequence"/>
</dbReference>
<name>A0A395M1N4_9BACT</name>
<dbReference type="PANTHER" id="PTHR11579">
    <property type="entry name" value="PROTEIN-L-ISOASPARTATE O-METHYLTRANSFERASE"/>
    <property type="match status" value="1"/>
</dbReference>
<evidence type="ECO:0000256" key="5">
    <source>
        <dbReference type="ARBA" id="ARBA00022679"/>
    </source>
</evidence>
<reference evidence="8 9" key="1">
    <citation type="journal article" date="2011" name="ISME J.">
        <title>Community ecology of hot spring cyanobacterial mats: predominant populations and their functional potential.</title>
        <authorList>
            <person name="Klatt C.G."/>
            <person name="Wood J.M."/>
            <person name="Rusch D.B."/>
            <person name="Bateson M.M."/>
            <person name="Hamamura N."/>
            <person name="Heidelberg J.F."/>
            <person name="Grossman A.R."/>
            <person name="Bhaya D."/>
            <person name="Cohan F.M."/>
            <person name="Kuhl M."/>
            <person name="Bryant D.A."/>
            <person name="Ward D.M."/>
        </authorList>
    </citation>
    <scope>NUCLEOTIDE SEQUENCE [LARGE SCALE GENOMIC DNA]</scope>
    <source>
        <strain evidence="8">OS</strain>
    </source>
</reference>
<keyword evidence="4 7" id="KW-0489">Methyltransferase</keyword>
<evidence type="ECO:0000256" key="3">
    <source>
        <dbReference type="ARBA" id="ARBA00022490"/>
    </source>
</evidence>
<evidence type="ECO:0000256" key="1">
    <source>
        <dbReference type="ARBA" id="ARBA00004496"/>
    </source>
</evidence>
<dbReference type="GO" id="GO:0030091">
    <property type="term" value="P:protein repair"/>
    <property type="evidence" value="ECO:0007669"/>
    <property type="project" value="UniProtKB-UniRule"/>
</dbReference>
<accession>A0A395M1N4</accession>
<evidence type="ECO:0000256" key="4">
    <source>
        <dbReference type="ARBA" id="ARBA00022603"/>
    </source>
</evidence>
<dbReference type="InterPro" id="IPR000682">
    <property type="entry name" value="PCMT"/>
</dbReference>
<comment type="caution">
    <text evidence="8">The sequence shown here is derived from an EMBL/GenBank/DDBJ whole genome shotgun (WGS) entry which is preliminary data.</text>
</comment>
<keyword evidence="6 7" id="KW-0949">S-adenosyl-L-methionine</keyword>
<sequence>MWQSDQDFKYRPKREAMVEALRRAGITNERVLAAFRTVKRHLFVDSALWDSAYDDTPLPIGHNQTISQPFTVAYMTQLVAQHYPAGKKVLEIGTGSGYQAAILHELGYRVYTIERIPELYEKAKCIFEALKLNIMTRLGDGSLGWPSAAPFDAIMVTAGSPDVPPSLLQQLAEDGRLIIPIGGATKQKMSLFHRKGNTIYETQLYDFAFVPLIGKEGWSGT</sequence>
<dbReference type="CDD" id="cd02440">
    <property type="entry name" value="AdoMet_MTases"/>
    <property type="match status" value="1"/>
</dbReference>
<keyword evidence="3 7" id="KW-0963">Cytoplasm</keyword>
<dbReference type="FunFam" id="3.40.50.150:FF:000010">
    <property type="entry name" value="Protein-L-isoaspartate O-methyltransferase"/>
    <property type="match status" value="1"/>
</dbReference>
<evidence type="ECO:0000256" key="2">
    <source>
        <dbReference type="ARBA" id="ARBA00005369"/>
    </source>
</evidence>
<dbReference type="GO" id="GO:0032259">
    <property type="term" value="P:methylation"/>
    <property type="evidence" value="ECO:0007669"/>
    <property type="project" value="UniProtKB-KW"/>
</dbReference>
<dbReference type="SUPFAM" id="SSF53335">
    <property type="entry name" value="S-adenosyl-L-methionine-dependent methyltransferases"/>
    <property type="match status" value="1"/>
</dbReference>
<dbReference type="Gene3D" id="3.40.50.150">
    <property type="entry name" value="Vaccinia Virus protein VP39"/>
    <property type="match status" value="1"/>
</dbReference>
<dbReference type="NCBIfam" id="NF001453">
    <property type="entry name" value="PRK00312.1"/>
    <property type="match status" value="1"/>
</dbReference>